<dbReference type="AlphaFoldDB" id="A0A2G8SJ09"/>
<keyword evidence="2" id="KW-0812">Transmembrane</keyword>
<feature type="compositionally biased region" description="Polar residues" evidence="1">
    <location>
        <begin position="289"/>
        <end position="334"/>
    </location>
</feature>
<keyword evidence="2" id="KW-1133">Transmembrane helix</keyword>
<proteinExistence type="predicted"/>
<feature type="region of interest" description="Disordered" evidence="1">
    <location>
        <begin position="257"/>
        <end position="370"/>
    </location>
</feature>
<feature type="region of interest" description="Disordered" evidence="1">
    <location>
        <begin position="395"/>
        <end position="448"/>
    </location>
</feature>
<evidence type="ECO:0000256" key="1">
    <source>
        <dbReference type="SAM" id="MobiDB-lite"/>
    </source>
</evidence>
<gene>
    <name evidence="3" type="ORF">GSI_04366</name>
</gene>
<sequence length="529" mass="56019">MVATGWRTACAVIVIIVGAALLTFAVFVYHRQKYFGRVLGRPEMRQRFMSSQTDDPEAHISLLNASEMMPPIPPKTPVMSHGRSFSGGRPSFLFHDRGVSYGSADELGEPESYHDKPRSAPTRVPVPPMFPKPEIHVEQPSYGVPIPMPEPSLLPSPSLLDRIQFPRIQLNAQGDRKGRLPSLKISFVRESNQVISPPGDQYRPPSHLEADGRPPSASSGPSSLSRPFATMSTSPLPPIRPVSPLSLANTNISIHAQSPSTRAASPQDPAPHADKRPPPLPLDHETERLSASSPTSITTAGLDNFSRNLFTRNPSTEGSSISPSLAVSRGSSYQAGRPISDVARHSSLSSGSGSGSGVGSGVGSAPGQGLRRATTWVPNVLASYSPWHNVVPIPGSGGDAASSPSPTGQLRVPDGYRPMPTLEENPSEATSVSPITLPRSLPESTQGTYTGRSLSVREVRLAGGQLASVVDEERRPSMESVAESVAHVQAQAAEVLLPSPYDARDSEASPVVAPSPPALSPPAESPRGS</sequence>
<organism evidence="3 4">
    <name type="scientific">Ganoderma sinense ZZ0214-1</name>
    <dbReference type="NCBI Taxonomy" id="1077348"/>
    <lineage>
        <taxon>Eukaryota</taxon>
        <taxon>Fungi</taxon>
        <taxon>Dikarya</taxon>
        <taxon>Basidiomycota</taxon>
        <taxon>Agaricomycotina</taxon>
        <taxon>Agaricomycetes</taxon>
        <taxon>Polyporales</taxon>
        <taxon>Polyporaceae</taxon>
        <taxon>Ganoderma</taxon>
    </lineage>
</organism>
<keyword evidence="4" id="KW-1185">Reference proteome</keyword>
<evidence type="ECO:0000256" key="2">
    <source>
        <dbReference type="SAM" id="Phobius"/>
    </source>
</evidence>
<keyword evidence="2" id="KW-0472">Membrane</keyword>
<accession>A0A2G8SJ09</accession>
<dbReference type="EMBL" id="AYKW01000007">
    <property type="protein sequence ID" value="PIL33741.1"/>
    <property type="molecule type" value="Genomic_DNA"/>
</dbReference>
<feature type="region of interest" description="Disordered" evidence="1">
    <location>
        <begin position="191"/>
        <end position="244"/>
    </location>
</feature>
<evidence type="ECO:0000313" key="3">
    <source>
        <dbReference type="EMBL" id="PIL33741.1"/>
    </source>
</evidence>
<feature type="compositionally biased region" description="Low complexity" evidence="1">
    <location>
        <begin position="399"/>
        <end position="408"/>
    </location>
</feature>
<evidence type="ECO:0000313" key="4">
    <source>
        <dbReference type="Proteomes" id="UP000230002"/>
    </source>
</evidence>
<dbReference type="OrthoDB" id="2745158at2759"/>
<comment type="caution">
    <text evidence="3">The sequence shown here is derived from an EMBL/GenBank/DDBJ whole genome shotgun (WGS) entry which is preliminary data.</text>
</comment>
<name>A0A2G8SJ09_9APHY</name>
<feature type="compositionally biased region" description="Low complexity" evidence="1">
    <location>
        <begin position="213"/>
        <end position="227"/>
    </location>
</feature>
<reference evidence="3 4" key="1">
    <citation type="journal article" date="2015" name="Sci. Rep.">
        <title>Chromosome-level genome map provides insights into diverse defense mechanisms in the medicinal fungus Ganoderma sinense.</title>
        <authorList>
            <person name="Zhu Y."/>
            <person name="Xu J."/>
            <person name="Sun C."/>
            <person name="Zhou S."/>
            <person name="Xu H."/>
            <person name="Nelson D.R."/>
            <person name="Qian J."/>
            <person name="Song J."/>
            <person name="Luo H."/>
            <person name="Xiang L."/>
            <person name="Li Y."/>
            <person name="Xu Z."/>
            <person name="Ji A."/>
            <person name="Wang L."/>
            <person name="Lu S."/>
            <person name="Hayward A."/>
            <person name="Sun W."/>
            <person name="Li X."/>
            <person name="Schwartz D.C."/>
            <person name="Wang Y."/>
            <person name="Chen S."/>
        </authorList>
    </citation>
    <scope>NUCLEOTIDE SEQUENCE [LARGE SCALE GENOMIC DNA]</scope>
    <source>
        <strain evidence="3 4">ZZ0214-1</strain>
    </source>
</reference>
<feature type="transmembrane region" description="Helical" evidence="2">
    <location>
        <begin position="6"/>
        <end position="29"/>
    </location>
</feature>
<feature type="compositionally biased region" description="Pro residues" evidence="1">
    <location>
        <begin position="513"/>
        <end position="529"/>
    </location>
</feature>
<dbReference type="Proteomes" id="UP000230002">
    <property type="component" value="Unassembled WGS sequence"/>
</dbReference>
<feature type="compositionally biased region" description="Gly residues" evidence="1">
    <location>
        <begin position="352"/>
        <end position="366"/>
    </location>
</feature>
<feature type="region of interest" description="Disordered" evidence="1">
    <location>
        <begin position="497"/>
        <end position="529"/>
    </location>
</feature>
<protein>
    <submittedName>
        <fullName evidence="3">Uncharacterized protein</fullName>
    </submittedName>
</protein>
<feature type="compositionally biased region" description="Basic and acidic residues" evidence="1">
    <location>
        <begin position="271"/>
        <end position="288"/>
    </location>
</feature>